<dbReference type="SUPFAM" id="SSF53335">
    <property type="entry name" value="S-adenosyl-L-methionine-dependent methyltransferases"/>
    <property type="match status" value="1"/>
</dbReference>
<dbReference type="AlphaFoldDB" id="A0A6C0HA24"/>
<sequence length="264" mass="31175">MEHYDINNGSGIFIQIGAGAGDLDKRANCRDGFTEFIKKLPRNRIQKIILVEPNPLNIPLLRECWKDYPEAIIYEIGIVTRSFENNIMELYYFPSDEPHYQVASINKTHVQKHYGNDCELKKFDIKIKYLEEFINEISCEEIELLALDIVGIDAEVILDLNFRNINLKYLSFEYIHLGANEKNVLMHLTNNNFYFLGKGLDYNGFDYLYVKLKYAFNIITNRQLIKQQMLINNKLRNEKLRNDKLKNDKLKKNHLKTFSNLYFN</sequence>
<dbReference type="EMBL" id="MN739917">
    <property type="protein sequence ID" value="QHT77452.1"/>
    <property type="molecule type" value="Genomic_DNA"/>
</dbReference>
<dbReference type="Gene3D" id="3.40.50.150">
    <property type="entry name" value="Vaccinia Virus protein VP39"/>
    <property type="match status" value="1"/>
</dbReference>
<evidence type="ECO:0008006" key="2">
    <source>
        <dbReference type="Google" id="ProtNLM"/>
    </source>
</evidence>
<evidence type="ECO:0000313" key="1">
    <source>
        <dbReference type="EMBL" id="QHT77452.1"/>
    </source>
</evidence>
<proteinExistence type="predicted"/>
<dbReference type="InterPro" id="IPR029063">
    <property type="entry name" value="SAM-dependent_MTases_sf"/>
</dbReference>
<protein>
    <recommendedName>
        <fullName evidence="2">Methyltransferase FkbM domain-containing protein</fullName>
    </recommendedName>
</protein>
<accession>A0A6C0HA24</accession>
<reference evidence="1" key="1">
    <citation type="journal article" date="2020" name="Nature">
        <title>Giant virus diversity and host interactions through global metagenomics.</title>
        <authorList>
            <person name="Schulz F."/>
            <person name="Roux S."/>
            <person name="Paez-Espino D."/>
            <person name="Jungbluth S."/>
            <person name="Walsh D.A."/>
            <person name="Denef V.J."/>
            <person name="McMahon K.D."/>
            <person name="Konstantinidis K.T."/>
            <person name="Eloe-Fadrosh E.A."/>
            <person name="Kyrpides N.C."/>
            <person name="Woyke T."/>
        </authorList>
    </citation>
    <scope>NUCLEOTIDE SEQUENCE</scope>
    <source>
        <strain evidence="1">GVMAG-M-3300023179-86</strain>
    </source>
</reference>
<name>A0A6C0HA24_9ZZZZ</name>
<organism evidence="1">
    <name type="scientific">viral metagenome</name>
    <dbReference type="NCBI Taxonomy" id="1070528"/>
    <lineage>
        <taxon>unclassified sequences</taxon>
        <taxon>metagenomes</taxon>
        <taxon>organismal metagenomes</taxon>
    </lineage>
</organism>